<dbReference type="EMBL" id="AEVT01000008">
    <property type="protein sequence ID" value="EGA72001.1"/>
    <property type="molecule type" value="Genomic_DNA"/>
</dbReference>
<evidence type="ECO:0000256" key="7">
    <source>
        <dbReference type="ARBA" id="ARBA00022909"/>
    </source>
</evidence>
<dbReference type="UniPathway" id="UPA00077">
    <property type="reaction ID" value="UER00155"/>
</dbReference>
<dbReference type="GO" id="GO:0046654">
    <property type="term" value="P:tetrahydrofolate biosynthetic process"/>
    <property type="evidence" value="ECO:0007669"/>
    <property type="project" value="UniProtKB-UniPathway"/>
</dbReference>
<dbReference type="AlphaFoldDB" id="E8M1Y7"/>
<proteinExistence type="predicted"/>
<dbReference type="eggNOG" id="COG0801">
    <property type="taxonomic scope" value="Bacteria"/>
</dbReference>
<evidence type="ECO:0000313" key="10">
    <source>
        <dbReference type="Proteomes" id="UP000006228"/>
    </source>
</evidence>
<evidence type="ECO:0000259" key="8">
    <source>
        <dbReference type="Pfam" id="PF01288"/>
    </source>
</evidence>
<dbReference type="Proteomes" id="UP000006228">
    <property type="component" value="Unassembled WGS sequence"/>
</dbReference>
<sequence>MITAYIGIGSNIDRRKHIQVAVQELSQLGRDIRLSTIFECEAVGFDSNSFYNLVVEMKTSLELADFARQLRAIELKWGRSANAGKLEPRTIDLDIILFGEEVSQAQPELPRSDIFKYAFVLQPMLELCPYLIVPSDGRSIEQIWQQSRFETELVPVPVWFNQ</sequence>
<dbReference type="GO" id="GO:0016301">
    <property type="term" value="F:kinase activity"/>
    <property type="evidence" value="ECO:0007669"/>
    <property type="project" value="UniProtKB-KW"/>
</dbReference>
<keyword evidence="7" id="KW-0289">Folate biosynthesis</keyword>
<evidence type="ECO:0000256" key="1">
    <source>
        <dbReference type="ARBA" id="ARBA00005051"/>
    </source>
</evidence>
<dbReference type="GO" id="GO:0003848">
    <property type="term" value="F:2-amino-4-hydroxy-6-hydroxymethyldihydropteridine diphosphokinase activity"/>
    <property type="evidence" value="ECO:0007669"/>
    <property type="project" value="UniProtKB-EC"/>
</dbReference>
<dbReference type="CDD" id="cd00483">
    <property type="entry name" value="HPPK"/>
    <property type="match status" value="1"/>
</dbReference>
<dbReference type="InterPro" id="IPR000550">
    <property type="entry name" value="Hppk"/>
</dbReference>
<organism evidence="9 10">
    <name type="scientific">Vibrio sinaloensis DSM 21326</name>
    <dbReference type="NCBI Taxonomy" id="945550"/>
    <lineage>
        <taxon>Bacteria</taxon>
        <taxon>Pseudomonadati</taxon>
        <taxon>Pseudomonadota</taxon>
        <taxon>Gammaproteobacteria</taxon>
        <taxon>Vibrionales</taxon>
        <taxon>Vibrionaceae</taxon>
        <taxon>Vibrio</taxon>
        <taxon>Vibrio oreintalis group</taxon>
    </lineage>
</organism>
<name>E8M1Y7_PHOS4</name>
<evidence type="ECO:0000256" key="5">
    <source>
        <dbReference type="ARBA" id="ARBA00022777"/>
    </source>
</evidence>
<evidence type="ECO:0000256" key="4">
    <source>
        <dbReference type="ARBA" id="ARBA00022741"/>
    </source>
</evidence>
<comment type="caution">
    <text evidence="9">The sequence shown here is derived from an EMBL/GenBank/DDBJ whole genome shotgun (WGS) entry which is preliminary data.</text>
</comment>
<keyword evidence="4" id="KW-0547">Nucleotide-binding</keyword>
<dbReference type="InterPro" id="IPR035907">
    <property type="entry name" value="Hppk_sf"/>
</dbReference>
<accession>E8M1Y7</accession>
<dbReference type="GeneID" id="95567615"/>
<evidence type="ECO:0000256" key="2">
    <source>
        <dbReference type="ARBA" id="ARBA00013253"/>
    </source>
</evidence>
<dbReference type="SUPFAM" id="SSF55083">
    <property type="entry name" value="6-hydroxymethyl-7,8-dihydropterin pyrophosphokinase, HPPK"/>
    <property type="match status" value="1"/>
</dbReference>
<dbReference type="RefSeq" id="WP_008073158.1">
    <property type="nucleotide sequence ID" value="NZ_AEVT01000008.1"/>
</dbReference>
<dbReference type="PANTHER" id="PTHR43071:SF2">
    <property type="entry name" value="2-AMINO-4-HYDROXY-6-HYDROXYMETHYLDIHYDROPTERIDINE PYROPHOSPHOKINASE"/>
    <property type="match status" value="1"/>
</dbReference>
<dbReference type="PANTHER" id="PTHR43071">
    <property type="entry name" value="2-AMINO-4-HYDROXY-6-HYDROXYMETHYLDIHYDROPTERIDINE PYROPHOSPHOKINASE"/>
    <property type="match status" value="1"/>
</dbReference>
<gene>
    <name evidence="9" type="ORF">VISI1226_02050</name>
</gene>
<evidence type="ECO:0000256" key="3">
    <source>
        <dbReference type="ARBA" id="ARBA00022679"/>
    </source>
</evidence>
<feature type="domain" description="7,8-dihydro-6-hydroxymethylpterin-pyrophosphokinase" evidence="8">
    <location>
        <begin position="5"/>
        <end position="129"/>
    </location>
</feature>
<dbReference type="NCBIfam" id="TIGR01498">
    <property type="entry name" value="folK"/>
    <property type="match status" value="1"/>
</dbReference>
<evidence type="ECO:0000313" key="9">
    <source>
        <dbReference type="EMBL" id="EGA72001.1"/>
    </source>
</evidence>
<protein>
    <recommendedName>
        <fullName evidence="2">2-amino-4-hydroxy-6-hydroxymethyldihydropteridine diphosphokinase</fullName>
        <ecNumber evidence="2">2.7.6.3</ecNumber>
    </recommendedName>
</protein>
<dbReference type="GO" id="GO:0005524">
    <property type="term" value="F:ATP binding"/>
    <property type="evidence" value="ECO:0007669"/>
    <property type="project" value="UniProtKB-KW"/>
</dbReference>
<comment type="pathway">
    <text evidence="1">Cofactor biosynthesis; tetrahydrofolate biosynthesis; 2-amino-4-hydroxy-6-hydroxymethyl-7,8-dihydropteridine diphosphate from 7,8-dihydroneopterin triphosphate: step 4/4.</text>
</comment>
<dbReference type="OrthoDB" id="9790168at2"/>
<keyword evidence="5 9" id="KW-0418">Kinase</keyword>
<keyword evidence="3" id="KW-0808">Transferase</keyword>
<evidence type="ECO:0000256" key="6">
    <source>
        <dbReference type="ARBA" id="ARBA00022840"/>
    </source>
</evidence>
<dbReference type="EC" id="2.7.6.3" evidence="2"/>
<dbReference type="Gene3D" id="3.30.70.560">
    <property type="entry name" value="7,8-Dihydro-6-hydroxymethylpterin-pyrophosphokinase HPPK"/>
    <property type="match status" value="1"/>
</dbReference>
<dbReference type="Pfam" id="PF01288">
    <property type="entry name" value="HPPK"/>
    <property type="match status" value="1"/>
</dbReference>
<reference evidence="9 10" key="1">
    <citation type="journal article" date="2012" name="Int. J. Syst. Evol. Microbiol.">
        <title>Vibrio caribbeanicus sp. nov., isolated from the marine sponge Scleritoderma cyanea.</title>
        <authorList>
            <person name="Hoffmann M."/>
            <person name="Monday S.R."/>
            <person name="Allard M.W."/>
            <person name="Strain E.A."/>
            <person name="Whittaker P."/>
            <person name="Naum M."/>
            <person name="McCarthy P.J."/>
            <person name="Lopez J.V."/>
            <person name="Fischer M."/>
            <person name="Brown E.W."/>
        </authorList>
    </citation>
    <scope>NUCLEOTIDE SEQUENCE [LARGE SCALE GENOMIC DNA]</scope>
    <source>
        <strain evidence="10">DSMZ 21326</strain>
    </source>
</reference>
<keyword evidence="6" id="KW-0067">ATP-binding</keyword>
<dbReference type="GO" id="GO:0046656">
    <property type="term" value="P:folic acid biosynthetic process"/>
    <property type="evidence" value="ECO:0007669"/>
    <property type="project" value="UniProtKB-KW"/>
</dbReference>